<name>A0A1H7R303_9SPHI</name>
<accession>A0A1H7R303</accession>
<proteinExistence type="predicted"/>
<feature type="chain" id="PRO_5011599451" description="TonB protein C-terminal" evidence="1">
    <location>
        <begin position="21"/>
        <end position="171"/>
    </location>
</feature>
<dbReference type="RefSeq" id="WP_090606830.1">
    <property type="nucleotide sequence ID" value="NZ_FNZR01000006.1"/>
</dbReference>
<dbReference type="AlphaFoldDB" id="A0A1H7R303"/>
<evidence type="ECO:0000256" key="1">
    <source>
        <dbReference type="SAM" id="SignalP"/>
    </source>
</evidence>
<protein>
    <recommendedName>
        <fullName evidence="4">TonB protein C-terminal</fullName>
    </recommendedName>
</protein>
<gene>
    <name evidence="2" type="ORF">SAMN05421740_106231</name>
</gene>
<evidence type="ECO:0000313" key="3">
    <source>
        <dbReference type="Proteomes" id="UP000198916"/>
    </source>
</evidence>
<sequence>MKVLFWSAFVLWTAPLSSTAQQLTDLKHKDGMPVGHITFDPALDNPDFTLCGGTIQENYAVSGGYQGGRKRLLQLLEIKPLAKQRAIPIKTGYITVRFVVNCRGEVDRFRVLQIDRIYKPTIFDPAFVAAILTFTKALDDWIPGQYQGSSYDYFQQLTFKINDGQVVDILP</sequence>
<organism evidence="2 3">
    <name type="scientific">Parapedobacter koreensis</name>
    <dbReference type="NCBI Taxonomy" id="332977"/>
    <lineage>
        <taxon>Bacteria</taxon>
        <taxon>Pseudomonadati</taxon>
        <taxon>Bacteroidota</taxon>
        <taxon>Sphingobacteriia</taxon>
        <taxon>Sphingobacteriales</taxon>
        <taxon>Sphingobacteriaceae</taxon>
        <taxon>Parapedobacter</taxon>
    </lineage>
</organism>
<dbReference type="STRING" id="332977.SAMN05421740_106231"/>
<keyword evidence="3" id="KW-1185">Reference proteome</keyword>
<feature type="signal peptide" evidence="1">
    <location>
        <begin position="1"/>
        <end position="20"/>
    </location>
</feature>
<evidence type="ECO:0008006" key="4">
    <source>
        <dbReference type="Google" id="ProtNLM"/>
    </source>
</evidence>
<keyword evidence="1" id="KW-0732">Signal</keyword>
<dbReference type="EMBL" id="FNZR01000006">
    <property type="protein sequence ID" value="SEL54284.1"/>
    <property type="molecule type" value="Genomic_DNA"/>
</dbReference>
<reference evidence="3" key="1">
    <citation type="submission" date="2016-10" db="EMBL/GenBank/DDBJ databases">
        <authorList>
            <person name="Varghese N."/>
            <person name="Submissions S."/>
        </authorList>
    </citation>
    <scope>NUCLEOTIDE SEQUENCE [LARGE SCALE GENOMIC DNA]</scope>
    <source>
        <strain evidence="3">Jip14</strain>
    </source>
</reference>
<dbReference type="OrthoDB" id="883593at2"/>
<dbReference type="Proteomes" id="UP000198916">
    <property type="component" value="Unassembled WGS sequence"/>
</dbReference>
<evidence type="ECO:0000313" key="2">
    <source>
        <dbReference type="EMBL" id="SEL54284.1"/>
    </source>
</evidence>